<proteinExistence type="predicted"/>
<keyword evidence="4" id="KW-1185">Reference proteome</keyword>
<sequence>MKRIVTLLLLVFFVTVGFNASAQMSKSEQKEWKKRIKALEPEQYKVLIEENKSLKSQTASLKNELAGVDDKLADKDEQISSYQAQVSKLRDELAEANTRPAVPANADQGGINENVGVVFKVQIGAYAKKDLAKFDQAKNFSQEKDGNLNKFTIGAFRDYWEADTFKKYLREMGVKDAFIVSFKDGKRVDIKEVLEGVTKS</sequence>
<comment type="caution">
    <text evidence="3">The sequence shown here is derived from an EMBL/GenBank/DDBJ whole genome shotgun (WGS) entry which is preliminary data.</text>
</comment>
<evidence type="ECO:0000313" key="4">
    <source>
        <dbReference type="Proteomes" id="UP001610063"/>
    </source>
</evidence>
<dbReference type="EMBL" id="JBIPKE010000014">
    <property type="protein sequence ID" value="MFH6983266.1"/>
    <property type="molecule type" value="Genomic_DNA"/>
</dbReference>
<feature type="coiled-coil region" evidence="1">
    <location>
        <begin position="44"/>
        <end position="99"/>
    </location>
</feature>
<feature type="signal peptide" evidence="2">
    <location>
        <begin position="1"/>
        <end position="22"/>
    </location>
</feature>
<keyword evidence="1" id="KW-0175">Coiled coil</keyword>
<dbReference type="Proteomes" id="UP001610063">
    <property type="component" value="Unassembled WGS sequence"/>
</dbReference>
<reference evidence="3 4" key="1">
    <citation type="journal article" date="2013" name="Int. J. Syst. Evol. Microbiol.">
        <title>Marinoscillum luteum sp. nov., isolated from marine sediment.</title>
        <authorList>
            <person name="Cha I.T."/>
            <person name="Park S.J."/>
            <person name="Kim S.J."/>
            <person name="Kim J.G."/>
            <person name="Jung M.Y."/>
            <person name="Shin K.S."/>
            <person name="Kwon K.K."/>
            <person name="Yang S.H."/>
            <person name="Seo Y.S."/>
            <person name="Rhee S.K."/>
        </authorList>
    </citation>
    <scope>NUCLEOTIDE SEQUENCE [LARGE SCALE GENOMIC DNA]</scope>
    <source>
        <strain evidence="3 4">KCTC 23939</strain>
    </source>
</reference>
<name>A0ABW7N6P5_9BACT</name>
<dbReference type="RefSeq" id="WP_159585348.1">
    <property type="nucleotide sequence ID" value="NZ_JBIPKE010000014.1"/>
</dbReference>
<evidence type="ECO:0000313" key="3">
    <source>
        <dbReference type="EMBL" id="MFH6983266.1"/>
    </source>
</evidence>
<feature type="chain" id="PRO_5045970221" evidence="2">
    <location>
        <begin position="23"/>
        <end position="200"/>
    </location>
</feature>
<accession>A0ABW7N6P5</accession>
<gene>
    <name evidence="3" type="ORF">ACHKAR_07450</name>
</gene>
<evidence type="ECO:0000256" key="1">
    <source>
        <dbReference type="SAM" id="Coils"/>
    </source>
</evidence>
<protein>
    <submittedName>
        <fullName evidence="3">SPOR domain-containing protein</fullName>
    </submittedName>
</protein>
<keyword evidence="2" id="KW-0732">Signal</keyword>
<evidence type="ECO:0000256" key="2">
    <source>
        <dbReference type="SAM" id="SignalP"/>
    </source>
</evidence>
<organism evidence="3 4">
    <name type="scientific">Marinoscillum luteum</name>
    <dbReference type="NCBI Taxonomy" id="861051"/>
    <lineage>
        <taxon>Bacteria</taxon>
        <taxon>Pseudomonadati</taxon>
        <taxon>Bacteroidota</taxon>
        <taxon>Cytophagia</taxon>
        <taxon>Cytophagales</taxon>
        <taxon>Reichenbachiellaceae</taxon>
        <taxon>Marinoscillum</taxon>
    </lineage>
</organism>